<gene>
    <name evidence="3" type="ORF">HLRTI_003244</name>
</gene>
<protein>
    <submittedName>
        <fullName evidence="3">Twin arginine translocation signal domain containing protein</fullName>
    </submittedName>
</protein>
<proteinExistence type="predicted"/>
<reference evidence="3 4" key="2">
    <citation type="journal article" date="2013" name="PLoS ONE">
        <title>INDIGO - INtegrated Data Warehouse of MIcrobial GenOmes with Examples from the Red Sea Extremophiles.</title>
        <authorList>
            <person name="Alam I."/>
            <person name="Antunes A."/>
            <person name="Kamau A.A."/>
            <person name="Ba Alawi W."/>
            <person name="Kalkatawi M."/>
            <person name="Stingl U."/>
            <person name="Bajic V.B."/>
        </authorList>
    </citation>
    <scope>NUCLEOTIDE SEQUENCE [LARGE SCALE GENOMIC DNA]</scope>
    <source>
        <strain evidence="3 4">SARL4B</strain>
    </source>
</reference>
<evidence type="ECO:0000313" key="3">
    <source>
        <dbReference type="EMBL" id="ERJ04776.1"/>
    </source>
</evidence>
<sequence length="299" mass="31666">MTDSNPSRRSVLKSISTGTAMLGTSGLVAGKPNNGKGHGSGNGNKKKELDDKELERIAIETAANPVRPVIAFTTTVFGDGLELYVAKGIEDPSEVPKSITRLTNSEAGVHGPSWESPSRLRYSQDGQTLERTSMGASQGGGNVKVVHDNPLPVRQDQATILSGFVFCSNLPFVTDYCIRLDGSDSGHSPQCASHSPPTMTHGHFAIYQKGNYRSGINIWVGHNGNCFWVGEEHYTEWCTRICGPEGGTPNLSDLKNAFEEAINRAANAAGIAIPGIVVTALAYYLAASTLAPPTGVPGV</sequence>
<keyword evidence="2" id="KW-0812">Transmembrane</keyword>
<name>U2DY87_9EURY</name>
<evidence type="ECO:0000256" key="2">
    <source>
        <dbReference type="SAM" id="Phobius"/>
    </source>
</evidence>
<dbReference type="Proteomes" id="UP000003861">
    <property type="component" value="Unassembled WGS sequence"/>
</dbReference>
<dbReference type="InterPro" id="IPR006311">
    <property type="entry name" value="TAT_signal"/>
</dbReference>
<dbReference type="PROSITE" id="PS51318">
    <property type="entry name" value="TAT"/>
    <property type="match status" value="1"/>
</dbReference>
<dbReference type="AlphaFoldDB" id="U2DY87"/>
<evidence type="ECO:0000313" key="4">
    <source>
        <dbReference type="Proteomes" id="UP000003861"/>
    </source>
</evidence>
<keyword evidence="2" id="KW-0472">Membrane</keyword>
<accession>U2DY87</accession>
<comment type="caution">
    <text evidence="3">The sequence shown here is derived from an EMBL/GenBank/DDBJ whole genome shotgun (WGS) entry which is preliminary data.</text>
</comment>
<feature type="compositionally biased region" description="Polar residues" evidence="1">
    <location>
        <begin position="1"/>
        <end position="19"/>
    </location>
</feature>
<feature type="region of interest" description="Disordered" evidence="1">
    <location>
        <begin position="1"/>
        <end position="49"/>
    </location>
</feature>
<feature type="transmembrane region" description="Helical" evidence="2">
    <location>
        <begin position="265"/>
        <end position="286"/>
    </location>
</feature>
<keyword evidence="2" id="KW-1133">Transmembrane helix</keyword>
<organism evidence="3 4">
    <name type="scientific">Halorhabdus tiamatea SARL4B</name>
    <dbReference type="NCBI Taxonomy" id="1033806"/>
    <lineage>
        <taxon>Archaea</taxon>
        <taxon>Methanobacteriati</taxon>
        <taxon>Methanobacteriota</taxon>
        <taxon>Stenosarchaea group</taxon>
        <taxon>Halobacteria</taxon>
        <taxon>Halobacteriales</taxon>
        <taxon>Haloarculaceae</taxon>
        <taxon>Halorhabdus</taxon>
    </lineage>
</organism>
<dbReference type="EMBL" id="AFNT02000057">
    <property type="protein sequence ID" value="ERJ04776.1"/>
    <property type="molecule type" value="Genomic_DNA"/>
</dbReference>
<reference evidence="3 4" key="1">
    <citation type="journal article" date="2011" name="J. Bacteriol.">
        <title>Genome sequence of Halorhabdus tiamatea, the first archaeon isolated from a deep-sea anoxic brine lake.</title>
        <authorList>
            <person name="Antunes A."/>
            <person name="Alam I."/>
            <person name="Bajic V.B."/>
            <person name="Stingl U."/>
        </authorList>
    </citation>
    <scope>NUCLEOTIDE SEQUENCE [LARGE SCALE GENOMIC DNA]</scope>
    <source>
        <strain evidence="3 4">SARL4B</strain>
    </source>
</reference>
<evidence type="ECO:0000256" key="1">
    <source>
        <dbReference type="SAM" id="MobiDB-lite"/>
    </source>
</evidence>